<dbReference type="AlphaFoldDB" id="A0A6G1E986"/>
<name>A0A6G1E986_9ORYZ</name>
<evidence type="ECO:0000313" key="5">
    <source>
        <dbReference type="Proteomes" id="UP000479710"/>
    </source>
</evidence>
<reference evidence="4 5" key="1">
    <citation type="submission" date="2019-11" db="EMBL/GenBank/DDBJ databases">
        <title>Whole genome sequence of Oryza granulata.</title>
        <authorList>
            <person name="Li W."/>
        </authorList>
    </citation>
    <scope>NUCLEOTIDE SEQUENCE [LARGE SCALE GENOMIC DNA]</scope>
    <source>
        <strain evidence="5">cv. Menghai</strain>
        <tissue evidence="4">Leaf</tissue>
    </source>
</reference>
<dbReference type="PANTHER" id="PTHR31662:SF32">
    <property type="entry name" value="OS09G0101300 PROTEIN"/>
    <property type="match status" value="1"/>
</dbReference>
<gene>
    <name evidence="4" type="ORF">E2562_003120</name>
</gene>
<comment type="similarity">
    <text evidence="1">Belongs to the GeBP family.</text>
</comment>
<dbReference type="OrthoDB" id="696952at2759"/>
<evidence type="ECO:0000256" key="1">
    <source>
        <dbReference type="ARBA" id="ARBA00010820"/>
    </source>
</evidence>
<comment type="caution">
    <text evidence="4">The sequence shown here is derived from an EMBL/GenBank/DDBJ whole genome shotgun (WGS) entry which is preliminary data.</text>
</comment>
<dbReference type="InterPro" id="IPR007592">
    <property type="entry name" value="GEBP"/>
</dbReference>
<dbReference type="EMBL" id="SPHZ02000004">
    <property type="protein sequence ID" value="KAF0921319.1"/>
    <property type="molecule type" value="Genomic_DNA"/>
</dbReference>
<dbReference type="Pfam" id="PF04504">
    <property type="entry name" value="GeBP-like_DBD"/>
    <property type="match status" value="1"/>
</dbReference>
<evidence type="ECO:0000313" key="4">
    <source>
        <dbReference type="EMBL" id="KAF0921319.1"/>
    </source>
</evidence>
<protein>
    <recommendedName>
        <fullName evidence="3">Glabrous enhancer-binding protein-like DBD domain-containing protein</fullName>
    </recommendedName>
</protein>
<evidence type="ECO:0000259" key="3">
    <source>
        <dbReference type="Pfam" id="PF04504"/>
    </source>
</evidence>
<evidence type="ECO:0000256" key="2">
    <source>
        <dbReference type="SAM" id="MobiDB-lite"/>
    </source>
</evidence>
<feature type="region of interest" description="Disordered" evidence="2">
    <location>
        <begin position="1"/>
        <end position="63"/>
    </location>
</feature>
<feature type="compositionally biased region" description="Pro residues" evidence="2">
    <location>
        <begin position="1"/>
        <end position="10"/>
    </location>
</feature>
<dbReference type="GO" id="GO:0006355">
    <property type="term" value="P:regulation of DNA-templated transcription"/>
    <property type="evidence" value="ECO:0007669"/>
    <property type="project" value="InterPro"/>
</dbReference>
<proteinExistence type="inferred from homology"/>
<accession>A0A6G1E986</accession>
<dbReference type="InterPro" id="IPR053932">
    <property type="entry name" value="GeBP-like_DBD"/>
</dbReference>
<dbReference type="GO" id="GO:0005634">
    <property type="term" value="C:nucleus"/>
    <property type="evidence" value="ECO:0007669"/>
    <property type="project" value="TreeGrafter"/>
</dbReference>
<organism evidence="4 5">
    <name type="scientific">Oryza meyeriana var. granulata</name>
    <dbReference type="NCBI Taxonomy" id="110450"/>
    <lineage>
        <taxon>Eukaryota</taxon>
        <taxon>Viridiplantae</taxon>
        <taxon>Streptophyta</taxon>
        <taxon>Embryophyta</taxon>
        <taxon>Tracheophyta</taxon>
        <taxon>Spermatophyta</taxon>
        <taxon>Magnoliopsida</taxon>
        <taxon>Liliopsida</taxon>
        <taxon>Poales</taxon>
        <taxon>Poaceae</taxon>
        <taxon>BOP clade</taxon>
        <taxon>Oryzoideae</taxon>
        <taxon>Oryzeae</taxon>
        <taxon>Oryzinae</taxon>
        <taxon>Oryza</taxon>
        <taxon>Oryza meyeriana</taxon>
    </lineage>
</organism>
<sequence length="166" mass="18434">MAPTIPPAAPPSGSDSGPIVISSDDDSGPNPIVLSSGGSASGPIVLSSSDEDEDEPARKKSRRENWPFCDQVRILTALAAHRQAGEELPSERALFDELKHQLSRERFTARDLYKKVANLRDRYVDELYRPPVARRRPQDKTLMDLSTKVWPELQPPQVELLLHVAT</sequence>
<dbReference type="PANTHER" id="PTHR31662">
    <property type="entry name" value="BNAANNG10740D PROTEIN-RELATED"/>
    <property type="match status" value="1"/>
</dbReference>
<keyword evidence="5" id="KW-1185">Reference proteome</keyword>
<feature type="domain" description="Glabrous enhancer-binding protein-like DBD" evidence="3">
    <location>
        <begin position="65"/>
        <end position="150"/>
    </location>
</feature>
<dbReference type="Proteomes" id="UP000479710">
    <property type="component" value="Unassembled WGS sequence"/>
</dbReference>